<gene>
    <name evidence="1" type="ORF">AMQ74_01681</name>
</gene>
<protein>
    <submittedName>
        <fullName evidence="1">Uncharacterized protein</fullName>
    </submittedName>
</protein>
<dbReference type="Proteomes" id="UP000075578">
    <property type="component" value="Unassembled WGS sequence"/>
</dbReference>
<sequence length="46" mass="5509">MDYENKIDKIIVADGSIATIRYKIRKVLEEVYEEGYEDGMERQEMH</sequence>
<organism evidence="1 2">
    <name type="scientific">Candidatus Methanofastidiosum methylothiophilum</name>
    <dbReference type="NCBI Taxonomy" id="1705564"/>
    <lineage>
        <taxon>Archaea</taxon>
        <taxon>Methanobacteriati</taxon>
        <taxon>Methanobacteriota</taxon>
        <taxon>Stenosarchaea group</taxon>
        <taxon>Candidatus Methanofastidiosia</taxon>
        <taxon>Candidatus Methanofastidiosales</taxon>
        <taxon>Candidatus Methanofastidiosaceae</taxon>
        <taxon>Candidatus Methanofastidiosum</taxon>
    </lineage>
</organism>
<dbReference type="EMBL" id="LNGD01000158">
    <property type="protein sequence ID" value="KYC47431.1"/>
    <property type="molecule type" value="Genomic_DNA"/>
</dbReference>
<dbReference type="AlphaFoldDB" id="A0A150IQW1"/>
<evidence type="ECO:0000313" key="2">
    <source>
        <dbReference type="Proteomes" id="UP000075578"/>
    </source>
</evidence>
<name>A0A150IQW1_9EURY</name>
<accession>A0A150IQW1</accession>
<comment type="caution">
    <text evidence="1">The sequence shown here is derived from an EMBL/GenBank/DDBJ whole genome shotgun (WGS) entry which is preliminary data.</text>
</comment>
<proteinExistence type="predicted"/>
<evidence type="ECO:0000313" key="1">
    <source>
        <dbReference type="EMBL" id="KYC47431.1"/>
    </source>
</evidence>
<reference evidence="1 2" key="1">
    <citation type="journal article" date="2016" name="ISME J.">
        <title>Chasing the elusive Euryarchaeota class WSA2: genomes reveal a uniquely fastidious methyl-reducing methanogen.</title>
        <authorList>
            <person name="Nobu M.K."/>
            <person name="Narihiro T."/>
            <person name="Kuroda K."/>
            <person name="Mei R."/>
            <person name="Liu W.T."/>
        </authorList>
    </citation>
    <scope>NUCLEOTIDE SEQUENCE [LARGE SCALE GENOMIC DNA]</scope>
    <source>
        <strain evidence="1">U1lsi0528_Bin089</strain>
    </source>
</reference>